<feature type="domain" description="VOC" evidence="1">
    <location>
        <begin position="8"/>
        <end position="125"/>
    </location>
</feature>
<dbReference type="Proteomes" id="UP001302429">
    <property type="component" value="Chromosome"/>
</dbReference>
<dbReference type="Pfam" id="PF00903">
    <property type="entry name" value="Glyoxalase"/>
    <property type="match status" value="2"/>
</dbReference>
<sequence>MANNVHGEFTWYELVTSDLAAAEDFYGKVVGWNFADSGMPDTEYHFFTAGDAGIGGMMALTDEMKSGGASPFWMGYVEVDDVDASAEAIAKAGGMVHMAPWDLPNVGRMSLIAGPDGAMIYIMKGEQPSDSPAFSKYEKKDGHCAWNELMCDDPEAASAFYGEQFDWKHEKASDMGEMGTYHEIKHGDYMIAGMMQKPAEAPMPMWNYYFRVADIDKAVETITAEGGQVMMGPMEIPGGDFSVNAVDPQGAPFALVGART</sequence>
<reference evidence="2 3" key="1">
    <citation type="submission" date="2023-10" db="EMBL/GenBank/DDBJ databases">
        <title>Complete genome sequence of a Sphingomonadaceae bacterium.</title>
        <authorList>
            <person name="Yan C."/>
        </authorList>
    </citation>
    <scope>NUCLEOTIDE SEQUENCE [LARGE SCALE GENOMIC DNA]</scope>
    <source>
        <strain evidence="2 3">SCSIO 66989</strain>
    </source>
</reference>
<dbReference type="PANTHER" id="PTHR33993">
    <property type="entry name" value="GLYOXALASE-RELATED"/>
    <property type="match status" value="1"/>
</dbReference>
<evidence type="ECO:0000313" key="3">
    <source>
        <dbReference type="Proteomes" id="UP001302429"/>
    </source>
</evidence>
<dbReference type="RefSeq" id="WP_317083141.1">
    <property type="nucleotide sequence ID" value="NZ_CP136594.1"/>
</dbReference>
<dbReference type="KEGG" id="acoa:RB602_03930"/>
<dbReference type="PANTHER" id="PTHR33993:SF14">
    <property type="entry name" value="GB|AAF24581.1"/>
    <property type="match status" value="1"/>
</dbReference>
<dbReference type="InterPro" id="IPR029068">
    <property type="entry name" value="Glyas_Bleomycin-R_OHBP_Dase"/>
</dbReference>
<evidence type="ECO:0000313" key="2">
    <source>
        <dbReference type="EMBL" id="WOE75874.1"/>
    </source>
</evidence>
<dbReference type="Gene3D" id="3.10.180.10">
    <property type="entry name" value="2,3-Dihydroxybiphenyl 1,2-Dioxygenase, domain 1"/>
    <property type="match status" value="2"/>
</dbReference>
<keyword evidence="3" id="KW-1185">Reference proteome</keyword>
<dbReference type="EMBL" id="CP136594">
    <property type="protein sequence ID" value="WOE75874.1"/>
    <property type="molecule type" value="Genomic_DNA"/>
</dbReference>
<proteinExistence type="predicted"/>
<dbReference type="AlphaFoldDB" id="A0AA97I0N6"/>
<dbReference type="InterPro" id="IPR004360">
    <property type="entry name" value="Glyas_Fos-R_dOase_dom"/>
</dbReference>
<evidence type="ECO:0000259" key="1">
    <source>
        <dbReference type="PROSITE" id="PS51819"/>
    </source>
</evidence>
<dbReference type="CDD" id="cd07247">
    <property type="entry name" value="SgaA_N_like"/>
    <property type="match status" value="2"/>
</dbReference>
<protein>
    <submittedName>
        <fullName evidence="2">VOC family protein</fullName>
    </submittedName>
</protein>
<accession>A0AA97I0N6</accession>
<dbReference type="InterPro" id="IPR052164">
    <property type="entry name" value="Anthracycline_SecMetBiosynth"/>
</dbReference>
<dbReference type="InterPro" id="IPR037523">
    <property type="entry name" value="VOC_core"/>
</dbReference>
<feature type="domain" description="VOC" evidence="1">
    <location>
        <begin position="140"/>
        <end position="258"/>
    </location>
</feature>
<dbReference type="SUPFAM" id="SSF54593">
    <property type="entry name" value="Glyoxalase/Bleomycin resistance protein/Dihydroxybiphenyl dioxygenase"/>
    <property type="match status" value="2"/>
</dbReference>
<dbReference type="PROSITE" id="PS51819">
    <property type="entry name" value="VOC"/>
    <property type="match status" value="2"/>
</dbReference>
<gene>
    <name evidence="2" type="ORF">RB602_03930</name>
</gene>
<organism evidence="2 3">
    <name type="scientific">Alterisphingorhabdus coralli</name>
    <dbReference type="NCBI Taxonomy" id="3071408"/>
    <lineage>
        <taxon>Bacteria</taxon>
        <taxon>Pseudomonadati</taxon>
        <taxon>Pseudomonadota</taxon>
        <taxon>Alphaproteobacteria</taxon>
        <taxon>Sphingomonadales</taxon>
        <taxon>Sphingomonadaceae</taxon>
        <taxon>Alterisphingorhabdus (ex Yan et al. 2024)</taxon>
    </lineage>
</organism>
<name>A0AA97I0N6_9SPHN</name>